<keyword evidence="1" id="KW-1133">Transmembrane helix</keyword>
<reference evidence="2" key="2">
    <citation type="journal article" date="2023" name="IMA Fungus">
        <title>Comparative genomic study of the Penicillium genus elucidates a diverse pangenome and 15 lateral gene transfer events.</title>
        <authorList>
            <person name="Petersen C."/>
            <person name="Sorensen T."/>
            <person name="Nielsen M.R."/>
            <person name="Sondergaard T.E."/>
            <person name="Sorensen J.L."/>
            <person name="Fitzpatrick D.A."/>
            <person name="Frisvad J.C."/>
            <person name="Nielsen K.L."/>
        </authorList>
    </citation>
    <scope>NUCLEOTIDE SEQUENCE</scope>
    <source>
        <strain evidence="2">IBT 29495</strain>
    </source>
</reference>
<sequence length="66" mass="7367">MKTLCCACIGYLLLAAANHATTNNPIRKLPKRNRTSISLFLDLVRLALAYLHYLSYSSPLLRLTSS</sequence>
<accession>A0A9W9Y0E0</accession>
<keyword evidence="3" id="KW-1185">Reference proteome</keyword>
<comment type="caution">
    <text evidence="2">The sequence shown here is derived from an EMBL/GenBank/DDBJ whole genome shotgun (WGS) entry which is preliminary data.</text>
</comment>
<proteinExistence type="predicted"/>
<evidence type="ECO:0000313" key="3">
    <source>
        <dbReference type="Proteomes" id="UP001149954"/>
    </source>
</evidence>
<name>A0A9W9Y0E0_9EURO</name>
<evidence type="ECO:0000313" key="2">
    <source>
        <dbReference type="EMBL" id="KAJ5513175.1"/>
    </source>
</evidence>
<feature type="transmembrane region" description="Helical" evidence="1">
    <location>
        <begin position="36"/>
        <end position="56"/>
    </location>
</feature>
<organism evidence="2 3">
    <name type="scientific">Penicillium fimorum</name>
    <dbReference type="NCBI Taxonomy" id="1882269"/>
    <lineage>
        <taxon>Eukaryota</taxon>
        <taxon>Fungi</taxon>
        <taxon>Dikarya</taxon>
        <taxon>Ascomycota</taxon>
        <taxon>Pezizomycotina</taxon>
        <taxon>Eurotiomycetes</taxon>
        <taxon>Eurotiomycetidae</taxon>
        <taxon>Eurotiales</taxon>
        <taxon>Aspergillaceae</taxon>
        <taxon>Penicillium</taxon>
    </lineage>
</organism>
<keyword evidence="1" id="KW-0812">Transmembrane</keyword>
<protein>
    <submittedName>
        <fullName evidence="2">Uncharacterized protein</fullName>
    </submittedName>
</protein>
<keyword evidence="1" id="KW-0472">Membrane</keyword>
<dbReference type="EMBL" id="JAPWDS010000002">
    <property type="protein sequence ID" value="KAJ5513175.1"/>
    <property type="molecule type" value="Genomic_DNA"/>
</dbReference>
<evidence type="ECO:0000256" key="1">
    <source>
        <dbReference type="SAM" id="Phobius"/>
    </source>
</evidence>
<reference evidence="2" key="1">
    <citation type="submission" date="2022-12" db="EMBL/GenBank/DDBJ databases">
        <authorList>
            <person name="Petersen C."/>
        </authorList>
    </citation>
    <scope>NUCLEOTIDE SEQUENCE</scope>
    <source>
        <strain evidence="2">IBT 29495</strain>
    </source>
</reference>
<gene>
    <name evidence="2" type="ORF">N7463_002727</name>
</gene>
<dbReference type="AlphaFoldDB" id="A0A9W9Y0E0"/>
<dbReference type="Proteomes" id="UP001149954">
    <property type="component" value="Unassembled WGS sequence"/>
</dbReference>